<dbReference type="Proteomes" id="UP000199318">
    <property type="component" value="Unassembled WGS sequence"/>
</dbReference>
<dbReference type="Gene3D" id="3.40.50.1100">
    <property type="match status" value="2"/>
</dbReference>
<dbReference type="PIRSF" id="PIRSF006278">
    <property type="entry name" value="ACCD_DCysDesulf"/>
    <property type="match status" value="1"/>
</dbReference>
<evidence type="ECO:0000256" key="5">
    <source>
        <dbReference type="PIRSR" id="PIRSR006278-2"/>
    </source>
</evidence>
<feature type="modified residue" description="N6-(pyridoxal phosphate)lysine" evidence="5">
    <location>
        <position position="49"/>
    </location>
</feature>
<protein>
    <submittedName>
        <fullName evidence="7">D-cysteine desulfhydrase</fullName>
    </submittedName>
</protein>
<evidence type="ECO:0000256" key="4">
    <source>
        <dbReference type="PIRSR" id="PIRSR006278-1"/>
    </source>
</evidence>
<name>A0A1H9RBT0_9BACI</name>
<evidence type="ECO:0000259" key="6">
    <source>
        <dbReference type="Pfam" id="PF00291"/>
    </source>
</evidence>
<evidence type="ECO:0000313" key="8">
    <source>
        <dbReference type="Proteomes" id="UP000199318"/>
    </source>
</evidence>
<dbReference type="AlphaFoldDB" id="A0A1H9RBT0"/>
<dbReference type="PANTHER" id="PTHR43780">
    <property type="entry name" value="1-AMINOCYCLOPROPANE-1-CARBOXYLATE DEAMINASE-RELATED"/>
    <property type="match status" value="1"/>
</dbReference>
<evidence type="ECO:0000256" key="2">
    <source>
        <dbReference type="ARBA" id="ARBA00008639"/>
    </source>
</evidence>
<sequence>MNLDALPRKMYTEGATPIEKAERLTRAFGGPDLYVKRDDQLGLTEGGNKTRKLEFLIADALTKGADTVITAGAIQSNHCRLTLSACVKEGLNCRLVLEENEAPQYDTYSTGNYLIYQLLDEHATEIVANGTDMEAALERAAEEERSRGRVPYIIPVGGSNAVGMTGYAACAAEIASQSEGLGVAFDYVVCASGSGGMQAGLVAGFASMDWRPDVLGMSVIKPENDQQALVHKLANETAAHLRIGAEISREQVRIFDECLAPGYALPSAAMKEAVKLTAQSEAILLDPVYSGKAMAGLYALIRDGFFREQDRVLFIHSGGTPALYAYAPFFHQQ</sequence>
<keyword evidence="3 5" id="KW-0663">Pyridoxal phosphate</keyword>
<comment type="similarity">
    <text evidence="2">Belongs to the ACC deaminase/D-cysteine desulfhydrase family.</text>
</comment>
<dbReference type="STRING" id="1464123.SAMN05444126_10473"/>
<dbReference type="GO" id="GO:0019148">
    <property type="term" value="F:D-cysteine desulfhydrase activity"/>
    <property type="evidence" value="ECO:0007669"/>
    <property type="project" value="TreeGrafter"/>
</dbReference>
<dbReference type="SUPFAM" id="SSF53686">
    <property type="entry name" value="Tryptophan synthase beta subunit-like PLP-dependent enzymes"/>
    <property type="match status" value="1"/>
</dbReference>
<evidence type="ECO:0000256" key="3">
    <source>
        <dbReference type="ARBA" id="ARBA00022898"/>
    </source>
</evidence>
<dbReference type="Pfam" id="PF00291">
    <property type="entry name" value="PALP"/>
    <property type="match status" value="1"/>
</dbReference>
<organism evidence="7 8">
    <name type="scientific">Salisediminibacterium halotolerans</name>
    <dbReference type="NCBI Taxonomy" id="517425"/>
    <lineage>
        <taxon>Bacteria</taxon>
        <taxon>Bacillati</taxon>
        <taxon>Bacillota</taxon>
        <taxon>Bacilli</taxon>
        <taxon>Bacillales</taxon>
        <taxon>Bacillaceae</taxon>
        <taxon>Salisediminibacterium</taxon>
    </lineage>
</organism>
<evidence type="ECO:0000313" key="7">
    <source>
        <dbReference type="EMBL" id="SER69383.1"/>
    </source>
</evidence>
<dbReference type="OrthoDB" id="9801249at2"/>
<reference evidence="8" key="1">
    <citation type="submission" date="2016-10" db="EMBL/GenBank/DDBJ databases">
        <authorList>
            <person name="de Groot N.N."/>
        </authorList>
    </citation>
    <scope>NUCLEOTIDE SEQUENCE [LARGE SCALE GENOMIC DNA]</scope>
    <source>
        <strain evidence="8">10nlg</strain>
    </source>
</reference>
<dbReference type="InterPro" id="IPR036052">
    <property type="entry name" value="TrpB-like_PALP_sf"/>
</dbReference>
<comment type="caution">
    <text evidence="7">The sequence shown here is derived from an EMBL/GenBank/DDBJ whole genome shotgun (WGS) entry which is preliminary data.</text>
</comment>
<dbReference type="InterPro" id="IPR027278">
    <property type="entry name" value="ACCD_DCysDesulf"/>
</dbReference>
<accession>A0A1H9RBT0</accession>
<dbReference type="RefSeq" id="WP_093072100.1">
    <property type="nucleotide sequence ID" value="NZ_FOGV01000004.1"/>
</dbReference>
<dbReference type="GO" id="GO:1901605">
    <property type="term" value="P:alpha-amino acid metabolic process"/>
    <property type="evidence" value="ECO:0007669"/>
    <property type="project" value="UniProtKB-ARBA"/>
</dbReference>
<evidence type="ECO:0000256" key="1">
    <source>
        <dbReference type="ARBA" id="ARBA00001933"/>
    </source>
</evidence>
<dbReference type="EMBL" id="FOGV01000004">
    <property type="protein sequence ID" value="SER69383.1"/>
    <property type="molecule type" value="Genomic_DNA"/>
</dbReference>
<gene>
    <name evidence="7" type="ORF">SAMN05444126_10473</name>
</gene>
<comment type="cofactor">
    <cofactor evidence="1">
        <name>pyridoxal 5'-phosphate</name>
        <dbReference type="ChEBI" id="CHEBI:597326"/>
    </cofactor>
</comment>
<dbReference type="PANTHER" id="PTHR43780:SF2">
    <property type="entry name" value="1-AMINOCYCLOPROPANE-1-CARBOXYLATE DEAMINASE-RELATED"/>
    <property type="match status" value="1"/>
</dbReference>
<proteinExistence type="inferred from homology"/>
<dbReference type="InterPro" id="IPR001926">
    <property type="entry name" value="TrpB-like_PALP"/>
</dbReference>
<feature type="domain" description="Tryptophan synthase beta chain-like PALP" evidence="6">
    <location>
        <begin position="12"/>
        <end position="318"/>
    </location>
</feature>
<feature type="active site" description="Nucleophile" evidence="4">
    <location>
        <position position="76"/>
    </location>
</feature>
<keyword evidence="8" id="KW-1185">Reference proteome</keyword>
<dbReference type="NCBIfam" id="NF003031">
    <property type="entry name" value="PRK03910.1-4"/>
    <property type="match status" value="1"/>
</dbReference>